<evidence type="ECO:0000313" key="1">
    <source>
        <dbReference type="EMBL" id="MEQ2227300.1"/>
    </source>
</evidence>
<proteinExistence type="predicted"/>
<organism evidence="1 2">
    <name type="scientific">Ilyodon furcidens</name>
    <name type="common">goldbreast splitfin</name>
    <dbReference type="NCBI Taxonomy" id="33524"/>
    <lineage>
        <taxon>Eukaryota</taxon>
        <taxon>Metazoa</taxon>
        <taxon>Chordata</taxon>
        <taxon>Craniata</taxon>
        <taxon>Vertebrata</taxon>
        <taxon>Euteleostomi</taxon>
        <taxon>Actinopterygii</taxon>
        <taxon>Neopterygii</taxon>
        <taxon>Teleostei</taxon>
        <taxon>Neoteleostei</taxon>
        <taxon>Acanthomorphata</taxon>
        <taxon>Ovalentaria</taxon>
        <taxon>Atherinomorphae</taxon>
        <taxon>Cyprinodontiformes</taxon>
        <taxon>Goodeidae</taxon>
        <taxon>Ilyodon</taxon>
    </lineage>
</organism>
<gene>
    <name evidence="1" type="ORF">ILYODFUR_036311</name>
</gene>
<protein>
    <submittedName>
        <fullName evidence="1">Uncharacterized protein</fullName>
    </submittedName>
</protein>
<evidence type="ECO:0000313" key="2">
    <source>
        <dbReference type="Proteomes" id="UP001482620"/>
    </source>
</evidence>
<dbReference type="EMBL" id="JAHRIQ010018899">
    <property type="protein sequence ID" value="MEQ2227300.1"/>
    <property type="molecule type" value="Genomic_DNA"/>
</dbReference>
<sequence length="127" mass="14688">MKTAVRTVFTGIYQPAGILRRNWNPAPKDQINVRFKQPKILITSQKEEKDKELVIYSQRGERTEMCFQLQISYRSENHLSAPLFLLSFGGPYLQRTLLSKGWEKQLHGKQVINTIIFNNTLPQSPPS</sequence>
<keyword evidence="2" id="KW-1185">Reference proteome</keyword>
<reference evidence="1 2" key="1">
    <citation type="submission" date="2021-06" db="EMBL/GenBank/DDBJ databases">
        <authorList>
            <person name="Palmer J.M."/>
        </authorList>
    </citation>
    <scope>NUCLEOTIDE SEQUENCE [LARGE SCALE GENOMIC DNA]</scope>
    <source>
        <strain evidence="2">if_2019</strain>
        <tissue evidence="1">Muscle</tissue>
    </source>
</reference>
<comment type="caution">
    <text evidence="1">The sequence shown here is derived from an EMBL/GenBank/DDBJ whole genome shotgun (WGS) entry which is preliminary data.</text>
</comment>
<dbReference type="Proteomes" id="UP001482620">
    <property type="component" value="Unassembled WGS sequence"/>
</dbReference>
<name>A0ABV0T4I6_9TELE</name>
<accession>A0ABV0T4I6</accession>